<proteinExistence type="inferred from homology"/>
<dbReference type="InterPro" id="IPR011989">
    <property type="entry name" value="ARM-like"/>
</dbReference>
<dbReference type="InterPro" id="IPR012978">
    <property type="entry name" value="HEAT_RRP12"/>
</dbReference>
<evidence type="ECO:0000256" key="2">
    <source>
        <dbReference type="ARBA" id="ARBA00007690"/>
    </source>
</evidence>
<evidence type="ECO:0000259" key="6">
    <source>
        <dbReference type="Pfam" id="PF25772"/>
    </source>
</evidence>
<dbReference type="InterPro" id="IPR052087">
    <property type="entry name" value="RRP12"/>
</dbReference>
<feature type="domain" description="RRP12 N-terminal HEAT" evidence="6">
    <location>
        <begin position="29"/>
        <end position="183"/>
    </location>
</feature>
<dbReference type="EMBL" id="BLZA01000013">
    <property type="protein sequence ID" value="GHJ85669.1"/>
    <property type="molecule type" value="Genomic_DNA"/>
</dbReference>
<name>A0A8H3TSY4_9TREE</name>
<evidence type="ECO:0000256" key="1">
    <source>
        <dbReference type="ARBA" id="ARBA00004123"/>
    </source>
</evidence>
<feature type="domain" description="RRP12 HEAT" evidence="5">
    <location>
        <begin position="379"/>
        <end position="701"/>
    </location>
</feature>
<feature type="region of interest" description="Disordered" evidence="4">
    <location>
        <begin position="908"/>
        <end position="930"/>
    </location>
</feature>
<gene>
    <name evidence="7" type="ORF">NliqN6_2071</name>
</gene>
<accession>A0A8H3TSY4</accession>
<feature type="compositionally biased region" description="Polar residues" evidence="4">
    <location>
        <begin position="1320"/>
        <end position="1330"/>
    </location>
</feature>
<dbReference type="Pfam" id="PF08161">
    <property type="entry name" value="RRP12_HEAT"/>
    <property type="match status" value="1"/>
</dbReference>
<feature type="compositionally biased region" description="Basic and acidic residues" evidence="4">
    <location>
        <begin position="1193"/>
        <end position="1203"/>
    </location>
</feature>
<dbReference type="PANTHER" id="PTHR48287:SF1">
    <property type="entry name" value="ARM REPEAT SUPERFAMILY PROTEIN"/>
    <property type="match status" value="1"/>
</dbReference>
<feature type="region of interest" description="Disordered" evidence="4">
    <location>
        <begin position="1230"/>
        <end position="1249"/>
    </location>
</feature>
<feature type="compositionally biased region" description="Basic residues" evidence="4">
    <location>
        <begin position="1078"/>
        <end position="1090"/>
    </location>
</feature>
<evidence type="ECO:0000256" key="3">
    <source>
        <dbReference type="ARBA" id="ARBA00023242"/>
    </source>
</evidence>
<dbReference type="InterPro" id="IPR016024">
    <property type="entry name" value="ARM-type_fold"/>
</dbReference>
<feature type="compositionally biased region" description="Basic and acidic residues" evidence="4">
    <location>
        <begin position="1282"/>
        <end position="1305"/>
    </location>
</feature>
<dbReference type="Proteomes" id="UP000620104">
    <property type="component" value="Unassembled WGS sequence"/>
</dbReference>
<dbReference type="OrthoDB" id="2192888at2759"/>
<evidence type="ECO:0000313" key="7">
    <source>
        <dbReference type="EMBL" id="GHJ85669.1"/>
    </source>
</evidence>
<dbReference type="InterPro" id="IPR057860">
    <property type="entry name" value="HEAT_RRP12_N"/>
</dbReference>
<comment type="subcellular location">
    <subcellularLocation>
        <location evidence="1">Nucleus</location>
    </subcellularLocation>
</comment>
<dbReference type="GO" id="GO:0005634">
    <property type="term" value="C:nucleus"/>
    <property type="evidence" value="ECO:0007669"/>
    <property type="project" value="UniProtKB-SubCell"/>
</dbReference>
<feature type="region of interest" description="Disordered" evidence="4">
    <location>
        <begin position="1076"/>
        <end position="1225"/>
    </location>
</feature>
<feature type="compositionally biased region" description="Low complexity" evidence="4">
    <location>
        <begin position="1128"/>
        <end position="1140"/>
    </location>
</feature>
<comment type="caution">
    <text evidence="7">The sequence shown here is derived from an EMBL/GenBank/DDBJ whole genome shotgun (WGS) entry which is preliminary data.</text>
</comment>
<evidence type="ECO:0000256" key="4">
    <source>
        <dbReference type="SAM" id="MobiDB-lite"/>
    </source>
</evidence>
<organism evidence="7 8">
    <name type="scientific">Naganishia liquefaciens</name>
    <dbReference type="NCBI Taxonomy" id="104408"/>
    <lineage>
        <taxon>Eukaryota</taxon>
        <taxon>Fungi</taxon>
        <taxon>Dikarya</taxon>
        <taxon>Basidiomycota</taxon>
        <taxon>Agaricomycotina</taxon>
        <taxon>Tremellomycetes</taxon>
        <taxon>Filobasidiales</taxon>
        <taxon>Filobasidiaceae</taxon>
        <taxon>Naganishia</taxon>
    </lineage>
</organism>
<evidence type="ECO:0000313" key="8">
    <source>
        <dbReference type="Proteomes" id="UP000620104"/>
    </source>
</evidence>
<dbReference type="Pfam" id="PF25772">
    <property type="entry name" value="HEAT_RRP12_N"/>
    <property type="match status" value="1"/>
</dbReference>
<protein>
    <recommendedName>
        <fullName evidence="9">Ribosomal RNA-processing protein 12-like conserved domain-containing protein</fullName>
    </recommendedName>
</protein>
<evidence type="ECO:0008006" key="9">
    <source>
        <dbReference type="Google" id="ProtNLM"/>
    </source>
</evidence>
<keyword evidence="8" id="KW-1185">Reference proteome</keyword>
<keyword evidence="3" id="KW-0539">Nucleus</keyword>
<reference evidence="7" key="1">
    <citation type="submission" date="2020-07" db="EMBL/GenBank/DDBJ databases">
        <title>Draft Genome Sequence of a Deep-Sea Yeast, Naganishia (Cryptococcus) liquefaciens strain N6.</title>
        <authorList>
            <person name="Han Y.W."/>
            <person name="Kajitani R."/>
            <person name="Morimoto H."/>
            <person name="Parhat M."/>
            <person name="Tsubouchi H."/>
            <person name="Bakenova O."/>
            <person name="Ogata M."/>
            <person name="Argunhan B."/>
            <person name="Aoki R."/>
            <person name="Kajiwara S."/>
            <person name="Itoh T."/>
            <person name="Iwasaki H."/>
        </authorList>
    </citation>
    <scope>NUCLEOTIDE SEQUENCE</scope>
    <source>
        <strain evidence="7">N6</strain>
    </source>
</reference>
<comment type="similarity">
    <text evidence="2">Belongs to the RRP12 family.</text>
</comment>
<dbReference type="SUPFAM" id="SSF48371">
    <property type="entry name" value="ARM repeat"/>
    <property type="match status" value="1"/>
</dbReference>
<dbReference type="Gene3D" id="1.25.10.10">
    <property type="entry name" value="Leucine-rich Repeat Variant"/>
    <property type="match status" value="1"/>
</dbReference>
<evidence type="ECO:0000259" key="5">
    <source>
        <dbReference type="Pfam" id="PF08161"/>
    </source>
</evidence>
<sequence>MEPPDFPTALANIRRLTASKLAHQAKPAQLLTAVEATLATALPNEQGPPFSSTAYFASLVGCLSKACAPDNKDANDFSDGGLVPAALYLLAAVAPETPRQVVVNQQQTLVPLLVALFDKSLAHPPALRSLITVVTVVLTATPAAGLNGSPLLKRAWNHLLELNLDSRPKVRHLAQEGVRRTLSTPVPPKLIAGDHPYLARARDWVAGVLNEEAKGGASQAQAKKVKFAGVKGAVMQGSEDMEGKRAIWVIQGLRGWVNVWGEEHLSDLCTLLLSLPPLPHLTPQIYSLLALLLSPPPAKDADTPVMIPSQLPNLPVILNALISSPPHSSAPQDQIEYITALSSGLIKLSMQDAYLSANEYFSKAWTTLWSSILIAPSTAPEARRQAVQGLGSQGLIKFCISDEMIDRALEYKIQGGDLEAKRQKMKPPLLTKIINQLEKAMTTQPLLLQYLLPILTALISRLRYRPATASANASFRSKRDAAAYILIKDLIVEIADLRSQPSFEHKEKVDDVIGMAFEVVGVEAVLDSLPLNIEPDASGKPPQPGRAHLLPIMRERITNDSVAYFVNTLVPLSQRLFDRKIKATEGGRAAEAKVWEVLIGQIWDCLPGFLDLARDLREGFTAPFAQLLSQLLYTQPLLRPPILRALSTLVTSMQTLSSSGAASEELLANFGVDQQDAAQSVAYLKGFAGEMLAVLFNVFSSVAREQRGMVGDVIGQWLSIMTEKDVTETYNKVTGMLVTALTSPSKQQDSSLPPVSHTMLDLLIILIPHLPPSTAVSLFNAASTGNLIENNDAAIQKKCYRILTKLIESGKVASALQGESVDDFVNKLADLSANVGVGAQRDRMLLLTSLVPKLPQDRLHVVLVLVTEAVLGTKEVSEKARNAAYDLLVALGNKMAEGGTISQRLMAGSNEVAQNDEKTEGEADGDDAEMQPAADVTASIEEYIKIVAAGMVGTTPHMISATITALSRLIFEFQDNISRQTMDDLLETVVVFLEAKNREIVKSALGFVKVAVVSLPADSTRGHLKRLVPALLNWVHDHKNHFKLKTVHIFERMIRKYGYDDVYKCAPEGNERKVLEHIKKKKDRAKRQKAAKATDGAGDEEPARKQSTGSAFEDALYGSASEEESDGEATAPAKANAKNAKVARRDKQNAAYLREDEDAPMDLLDRSIAGKITTSDPSAKKRRRPGQDASAFKVDEDTGRMVIDESASETEQPEKPSAGDMVAGSAYQTAMTSVDGMRRDDKGRLKFNKNTKRGRALEVENDTDVLQDIMAEEPPKKKKAKKEVEKLGSEFRSKRAGGDVKRDGQADPFSYVPLSKATKQKNPNSRVSLTNKKKGSRRG</sequence>
<feature type="region of interest" description="Disordered" evidence="4">
    <location>
        <begin position="1266"/>
        <end position="1339"/>
    </location>
</feature>
<dbReference type="PANTHER" id="PTHR48287">
    <property type="entry name" value="ARM REPEAT SUPERFAMILY PROTEIN"/>
    <property type="match status" value="1"/>
</dbReference>